<dbReference type="Proteomes" id="UP000615446">
    <property type="component" value="Unassembled WGS sequence"/>
</dbReference>
<sequence>MSKSAPFVCRWTDAHFEPLYFDNQVNLENHVYNDHVKTIDLAFFIQNKTIYSCSWKDCKEYLNDAIELKCPIWNSSRRYRTSNELHHHLIFWHNDSVMNYTGAKDMIKHEEVDTSEDEDYKNFLNKYNDENNYGKSEDDIV</sequence>
<comment type="caution">
    <text evidence="1">The sequence shown here is derived from an EMBL/GenBank/DDBJ whole genome shotgun (WGS) entry which is preliminary data.</text>
</comment>
<name>A0A8H3M8L8_9GLOM</name>
<evidence type="ECO:0000313" key="2">
    <source>
        <dbReference type="Proteomes" id="UP000615446"/>
    </source>
</evidence>
<dbReference type="AlphaFoldDB" id="A0A8H3M8L8"/>
<protein>
    <recommendedName>
        <fullName evidence="3">C2H2-type domain-containing protein</fullName>
    </recommendedName>
</protein>
<proteinExistence type="predicted"/>
<dbReference type="EMBL" id="BLAL01000315">
    <property type="protein sequence ID" value="GET02699.1"/>
    <property type="molecule type" value="Genomic_DNA"/>
</dbReference>
<reference evidence="1" key="1">
    <citation type="submission" date="2019-10" db="EMBL/GenBank/DDBJ databases">
        <title>Conservation and host-specific expression of non-tandemly repeated heterogenous ribosome RNA gene in arbuscular mycorrhizal fungi.</title>
        <authorList>
            <person name="Maeda T."/>
            <person name="Kobayashi Y."/>
            <person name="Nakagawa T."/>
            <person name="Ezawa T."/>
            <person name="Yamaguchi K."/>
            <person name="Bino T."/>
            <person name="Nishimoto Y."/>
            <person name="Shigenobu S."/>
            <person name="Kawaguchi M."/>
        </authorList>
    </citation>
    <scope>NUCLEOTIDE SEQUENCE</scope>
    <source>
        <strain evidence="1">HR1</strain>
    </source>
</reference>
<evidence type="ECO:0008006" key="3">
    <source>
        <dbReference type="Google" id="ProtNLM"/>
    </source>
</evidence>
<accession>A0A8H3M8L8</accession>
<dbReference type="OrthoDB" id="2303073at2759"/>
<gene>
    <name evidence="1" type="ORF">RCL2_002907100</name>
</gene>
<evidence type="ECO:0000313" key="1">
    <source>
        <dbReference type="EMBL" id="GET02699.1"/>
    </source>
</evidence>
<organism evidence="1 2">
    <name type="scientific">Rhizophagus clarus</name>
    <dbReference type="NCBI Taxonomy" id="94130"/>
    <lineage>
        <taxon>Eukaryota</taxon>
        <taxon>Fungi</taxon>
        <taxon>Fungi incertae sedis</taxon>
        <taxon>Mucoromycota</taxon>
        <taxon>Glomeromycotina</taxon>
        <taxon>Glomeromycetes</taxon>
        <taxon>Glomerales</taxon>
        <taxon>Glomeraceae</taxon>
        <taxon>Rhizophagus</taxon>
    </lineage>
</organism>